<dbReference type="EMBL" id="MSFO01000006">
    <property type="protein sequence ID" value="PLB47331.1"/>
    <property type="molecule type" value="Genomic_DNA"/>
</dbReference>
<dbReference type="InterPro" id="IPR002347">
    <property type="entry name" value="SDR_fam"/>
</dbReference>
<keyword evidence="2" id="KW-1185">Reference proteome</keyword>
<dbReference type="Pfam" id="PF00106">
    <property type="entry name" value="adh_short"/>
    <property type="match status" value="1"/>
</dbReference>
<evidence type="ECO:0000313" key="2">
    <source>
        <dbReference type="Proteomes" id="UP000234275"/>
    </source>
</evidence>
<name>A0A2I2G379_9EURO</name>
<evidence type="ECO:0000313" key="1">
    <source>
        <dbReference type="EMBL" id="PLB47331.1"/>
    </source>
</evidence>
<dbReference type="GeneID" id="36552258"/>
<dbReference type="Gene3D" id="3.40.50.720">
    <property type="entry name" value="NAD(P)-binding Rossmann-like Domain"/>
    <property type="match status" value="1"/>
</dbReference>
<dbReference type="PANTHER" id="PTHR45458:SF3">
    <property type="entry name" value="CHAIN DEHYDROGENASE (ATSC), PUTATIVE-RELATED"/>
    <property type="match status" value="1"/>
</dbReference>
<dbReference type="InterPro" id="IPR036291">
    <property type="entry name" value="NAD(P)-bd_dom_sf"/>
</dbReference>
<protein>
    <submittedName>
        <fullName evidence="1">NAD(P)-binding protein</fullName>
    </submittedName>
</protein>
<dbReference type="OrthoDB" id="7289984at2759"/>
<dbReference type="InterPro" id="IPR052184">
    <property type="entry name" value="SDR_enzymes"/>
</dbReference>
<dbReference type="Proteomes" id="UP000234275">
    <property type="component" value="Unassembled WGS sequence"/>
</dbReference>
<dbReference type="VEuPathDB" id="FungiDB:P170DRAFT_363137"/>
<dbReference type="SUPFAM" id="SSF51735">
    <property type="entry name" value="NAD(P)-binding Rossmann-fold domains"/>
    <property type="match status" value="1"/>
</dbReference>
<organism evidence="1 2">
    <name type="scientific">Aspergillus steynii IBT 23096</name>
    <dbReference type="NCBI Taxonomy" id="1392250"/>
    <lineage>
        <taxon>Eukaryota</taxon>
        <taxon>Fungi</taxon>
        <taxon>Dikarya</taxon>
        <taxon>Ascomycota</taxon>
        <taxon>Pezizomycotina</taxon>
        <taxon>Eurotiomycetes</taxon>
        <taxon>Eurotiomycetidae</taxon>
        <taxon>Eurotiales</taxon>
        <taxon>Aspergillaceae</taxon>
        <taxon>Aspergillus</taxon>
        <taxon>Aspergillus subgen. Circumdati</taxon>
    </lineage>
</organism>
<dbReference type="GO" id="GO:0016616">
    <property type="term" value="F:oxidoreductase activity, acting on the CH-OH group of donors, NAD or NADP as acceptor"/>
    <property type="evidence" value="ECO:0007669"/>
    <property type="project" value="TreeGrafter"/>
</dbReference>
<proteinExistence type="predicted"/>
<sequence>MPSYLITGASRGLGFEFLRQLSADPNNLVIGLVRNKPATEEKVAAEFPGRNVHLVQGELTDYEALKNAVSEVEKITPSLDHLIANAAHVSSWSAYDGIGDLAAKSPQELNNDILESIRVNVLGNISLFSLFLPLVQNGTAKKIVTITTGMADLELISAFDVVAAAPYSISKAAMNAAYAKFSAQYRKDGVLFMGVSPGLVDTGNYEATPEQLAGMQEMVKQFATYAPGFKGPITPEESVGFVLETIHRAEISKGYAGAFVSHYGNKQWL</sequence>
<dbReference type="PANTHER" id="PTHR45458">
    <property type="entry name" value="SHORT-CHAIN DEHYDROGENASE/REDUCTASE SDR"/>
    <property type="match status" value="1"/>
</dbReference>
<comment type="caution">
    <text evidence="1">The sequence shown here is derived from an EMBL/GenBank/DDBJ whole genome shotgun (WGS) entry which is preliminary data.</text>
</comment>
<reference evidence="1 2" key="1">
    <citation type="submission" date="2016-12" db="EMBL/GenBank/DDBJ databases">
        <title>The genomes of Aspergillus section Nigri reveals drivers in fungal speciation.</title>
        <authorList>
            <consortium name="DOE Joint Genome Institute"/>
            <person name="Vesth T.C."/>
            <person name="Nybo J."/>
            <person name="Theobald S."/>
            <person name="Brandl J."/>
            <person name="Frisvad J.C."/>
            <person name="Nielsen K.F."/>
            <person name="Lyhne E.K."/>
            <person name="Kogle M.E."/>
            <person name="Kuo A."/>
            <person name="Riley R."/>
            <person name="Clum A."/>
            <person name="Nolan M."/>
            <person name="Lipzen A."/>
            <person name="Salamov A."/>
            <person name="Henrissat B."/>
            <person name="Wiebenga A."/>
            <person name="De Vries R.P."/>
            <person name="Grigoriev I.V."/>
            <person name="Mortensen U.H."/>
            <person name="Andersen M.R."/>
            <person name="Baker S.E."/>
        </authorList>
    </citation>
    <scope>NUCLEOTIDE SEQUENCE [LARGE SCALE GENOMIC DNA]</scope>
    <source>
        <strain evidence="1 2">IBT 23096</strain>
    </source>
</reference>
<dbReference type="PRINTS" id="PR00081">
    <property type="entry name" value="GDHRDH"/>
</dbReference>
<gene>
    <name evidence="1" type="ORF">P170DRAFT_363137</name>
</gene>
<dbReference type="RefSeq" id="XP_024702633.1">
    <property type="nucleotide sequence ID" value="XM_024844558.1"/>
</dbReference>
<accession>A0A2I2G379</accession>
<dbReference type="AlphaFoldDB" id="A0A2I2G379"/>